<gene>
    <name evidence="3" type="ORF">LTWDN19_16630</name>
</gene>
<protein>
    <submittedName>
        <fullName evidence="3">Alpha-1,2-fucosyltransferase</fullName>
    </submittedName>
</protein>
<dbReference type="InterPro" id="IPR002516">
    <property type="entry name" value="Glyco_trans_11"/>
</dbReference>
<sequence length="303" mass="36495">MIYVDVKGNLGNQLFIYAFARNLQEKTGQKICLNTTYLSKYFPDYTFSLDDYKLNENVYIESKKNLPFFMNIYMLPIKVIIRLLKKNPIINKKFSIRLFNFLAKRGYFLWLQETYINFKIRPHKNYYVTGFWQSPKYFDYFSEELKKELTPQKEVLAYNRNFFDLIRHKETICVTIRRGDYISNAKIKNSYYLCGPDFFYTGVKRLRDKYPDAIVICFSDDIEWVKTNLDFHCETYYESGNDPVWEKLRLMSACKHFVLSNSSFSWWAAYLSSRNGHVIAPSKWYVDNRQVDIYREGWEYIEV</sequence>
<evidence type="ECO:0000256" key="2">
    <source>
        <dbReference type="ARBA" id="ARBA00022679"/>
    </source>
</evidence>
<dbReference type="EMBL" id="AP024685">
    <property type="protein sequence ID" value="BCX31096.1"/>
    <property type="molecule type" value="Genomic_DNA"/>
</dbReference>
<dbReference type="PANTHER" id="PTHR11927">
    <property type="entry name" value="GALACTOSIDE 2-L-FUCOSYLTRANSFERASE"/>
    <property type="match status" value="1"/>
</dbReference>
<dbReference type="Proteomes" id="UP000825100">
    <property type="component" value="Chromosome"/>
</dbReference>
<dbReference type="Pfam" id="PF01531">
    <property type="entry name" value="Glyco_transf_11"/>
    <property type="match status" value="1"/>
</dbReference>
<dbReference type="PANTHER" id="PTHR11927:SF9">
    <property type="entry name" value="L-FUCOSYLTRANSFERASE"/>
    <property type="match status" value="1"/>
</dbReference>
<proteinExistence type="predicted"/>
<evidence type="ECO:0000313" key="4">
    <source>
        <dbReference type="Proteomes" id="UP000825100"/>
    </source>
</evidence>
<organism evidence="3 4">
    <name type="scientific">Latilactobacillus curvatus</name>
    <name type="common">Lactobacillus curvatus</name>
    <dbReference type="NCBI Taxonomy" id="28038"/>
    <lineage>
        <taxon>Bacteria</taxon>
        <taxon>Bacillati</taxon>
        <taxon>Bacillota</taxon>
        <taxon>Bacilli</taxon>
        <taxon>Lactobacillales</taxon>
        <taxon>Lactobacillaceae</taxon>
        <taxon>Latilactobacillus</taxon>
    </lineage>
</organism>
<accession>A0ABN6GKQ8</accession>
<evidence type="ECO:0000256" key="1">
    <source>
        <dbReference type="ARBA" id="ARBA00022676"/>
    </source>
</evidence>
<keyword evidence="1" id="KW-0328">Glycosyltransferase</keyword>
<name>A0ABN6GKQ8_LATCU</name>
<keyword evidence="2" id="KW-0808">Transferase</keyword>
<keyword evidence="4" id="KW-1185">Reference proteome</keyword>
<evidence type="ECO:0000313" key="3">
    <source>
        <dbReference type="EMBL" id="BCX31096.1"/>
    </source>
</evidence>
<dbReference type="CDD" id="cd11301">
    <property type="entry name" value="Fut1_Fut2_like"/>
    <property type="match status" value="1"/>
</dbReference>
<reference evidence="3 4" key="1">
    <citation type="submission" date="2021-05" db="EMBL/GenBank/DDBJ databases">
        <title>Complete Genome Sequence of Latilactobacillus sp. Strain WDN19, a High D-Aspartate-producing Lactic Acid Bacterium Isolated from a Japanese Pickle.</title>
        <authorList>
            <person name="Kajitani K."/>
            <person name="Takahashi S."/>
        </authorList>
    </citation>
    <scope>NUCLEOTIDE SEQUENCE [LARGE SCALE GENOMIC DNA]</scope>
    <source>
        <strain evidence="3 4">WDN19</strain>
    </source>
</reference>
<dbReference type="RefSeq" id="WP_221276372.1">
    <property type="nucleotide sequence ID" value="NZ_AP024685.1"/>
</dbReference>